<comment type="caution">
    <text evidence="1">The sequence shown here is derived from an EMBL/GenBank/DDBJ whole genome shotgun (WGS) entry which is preliminary data.</text>
</comment>
<dbReference type="AlphaFoldDB" id="A0A1F5SMR1"/>
<reference evidence="1 2" key="1">
    <citation type="journal article" date="2016" name="Nat. Commun.">
        <title>Thousands of microbial genomes shed light on interconnected biogeochemical processes in an aquifer system.</title>
        <authorList>
            <person name="Anantharaman K."/>
            <person name="Brown C.T."/>
            <person name="Hug L.A."/>
            <person name="Sharon I."/>
            <person name="Castelle C.J."/>
            <person name="Probst A.J."/>
            <person name="Thomas B.C."/>
            <person name="Singh A."/>
            <person name="Wilkins M.J."/>
            <person name="Karaoz U."/>
            <person name="Brodie E.L."/>
            <person name="Williams K.H."/>
            <person name="Hubbard S.S."/>
            <person name="Banfield J.F."/>
        </authorList>
    </citation>
    <scope>NUCLEOTIDE SEQUENCE [LARGE SCALE GENOMIC DNA]</scope>
</reference>
<dbReference type="Proteomes" id="UP000178367">
    <property type="component" value="Unassembled WGS sequence"/>
</dbReference>
<evidence type="ECO:0000313" key="2">
    <source>
        <dbReference type="Proteomes" id="UP000178367"/>
    </source>
</evidence>
<organism evidence="1 2">
    <name type="scientific">Candidatus Falkowbacteria bacterium RIFOXYA2_FULL_47_19</name>
    <dbReference type="NCBI Taxonomy" id="1797994"/>
    <lineage>
        <taxon>Bacteria</taxon>
        <taxon>Candidatus Falkowiibacteriota</taxon>
    </lineage>
</organism>
<sequence length="210" mass="24154">MNKPTLTPGQVFEDIKKANEIISEILHKEPIGLRAPRGYALGLNNSEELTESVKNAGMHYVSSDLRNKDWQIKTDLFDGHEIRQPRKYSNGLIEMPSHGWQDMAFSGLDIPGVPQFQKWDKKKVDKYIVGHYTELMDKAMDESKKRNKTIYIGGCFHPQAIAVYDGDLKLFRQILDIAKEKEVTVESYTSAFNNIQSLNKKYEQRISNMQ</sequence>
<dbReference type="SUPFAM" id="SSF88713">
    <property type="entry name" value="Glycoside hydrolase/deacetylase"/>
    <property type="match status" value="1"/>
</dbReference>
<evidence type="ECO:0000313" key="1">
    <source>
        <dbReference type="EMBL" id="OGF27997.1"/>
    </source>
</evidence>
<gene>
    <name evidence="1" type="ORF">A2227_05325</name>
</gene>
<accession>A0A1F5SMR1</accession>
<dbReference type="EMBL" id="MFGB01000005">
    <property type="protein sequence ID" value="OGF27997.1"/>
    <property type="molecule type" value="Genomic_DNA"/>
</dbReference>
<proteinExistence type="predicted"/>
<dbReference type="STRING" id="1797994.A2227_05325"/>
<dbReference type="Gene3D" id="3.20.20.370">
    <property type="entry name" value="Glycoside hydrolase/deacetylase"/>
    <property type="match status" value="1"/>
</dbReference>
<dbReference type="GO" id="GO:0005975">
    <property type="term" value="P:carbohydrate metabolic process"/>
    <property type="evidence" value="ECO:0007669"/>
    <property type="project" value="InterPro"/>
</dbReference>
<name>A0A1F5SMR1_9BACT</name>
<dbReference type="InterPro" id="IPR011330">
    <property type="entry name" value="Glyco_hydro/deAcase_b/a-brl"/>
</dbReference>
<protein>
    <submittedName>
        <fullName evidence="1">Uncharacterized protein</fullName>
    </submittedName>
</protein>